<keyword evidence="4" id="KW-1185">Reference proteome</keyword>
<evidence type="ECO:0000256" key="1">
    <source>
        <dbReference type="SAM" id="MobiDB-lite"/>
    </source>
</evidence>
<dbReference type="Proteomes" id="UP000228535">
    <property type="component" value="Unassembled WGS sequence"/>
</dbReference>
<dbReference type="EMBL" id="PGFA01000001">
    <property type="protein sequence ID" value="PJJ59353.1"/>
    <property type="molecule type" value="Genomic_DNA"/>
</dbReference>
<proteinExistence type="predicted"/>
<keyword evidence="2" id="KW-1133">Transmembrane helix</keyword>
<feature type="transmembrane region" description="Helical" evidence="2">
    <location>
        <begin position="12"/>
        <end position="35"/>
    </location>
</feature>
<evidence type="ECO:0000256" key="2">
    <source>
        <dbReference type="SAM" id="Phobius"/>
    </source>
</evidence>
<protein>
    <submittedName>
        <fullName evidence="3">Uncharacterized protein</fullName>
    </submittedName>
</protein>
<evidence type="ECO:0000313" key="3">
    <source>
        <dbReference type="EMBL" id="PJJ59353.1"/>
    </source>
</evidence>
<reference evidence="3 4" key="1">
    <citation type="submission" date="2017-11" db="EMBL/GenBank/DDBJ databases">
        <title>Genomic Encyclopedia of Archaeal and Bacterial Type Strains, Phase II (KMG-II): From Individual Species to Whole Genera.</title>
        <authorList>
            <person name="Goeker M."/>
        </authorList>
    </citation>
    <scope>NUCLEOTIDE SEQUENCE [LARGE SCALE GENOMIC DNA]</scope>
    <source>
        <strain evidence="3 4">DSM 11115</strain>
    </source>
</reference>
<comment type="caution">
    <text evidence="3">The sequence shown here is derived from an EMBL/GenBank/DDBJ whole genome shotgun (WGS) entry which is preliminary data.</text>
</comment>
<sequence length="298" mass="33124">MKPLNQAERTTRLWKFALLYLLALVIPVTACYFLFSDGTVAAENARLKQELTQTKDEQRRLLTQMDTLTKHLQRIDFTDRQLRSEGNDLVVGELNKRAQDYMNSIALSLNELRRDSARMQMVANKRIAQNVLRDFDLFRNNRSTIDFLRQSLDKRGIDVSGREQMAAELAQTKQLLATYQAAAANRPAPMPSGGGGGGGGGGSSGGGGGSARTAELQRNLLDAQQQVSLLEDKVTFANADCLRLRAAAVGGKRRREMLEQARKSYLTILQNPSSGDMKETVEKMVEVIDQELKKGIFN</sequence>
<evidence type="ECO:0000313" key="4">
    <source>
        <dbReference type="Proteomes" id="UP000228535"/>
    </source>
</evidence>
<dbReference type="OrthoDB" id="932510at2"/>
<keyword evidence="2" id="KW-0472">Membrane</keyword>
<name>A0A2M9BN20_9BACT</name>
<gene>
    <name evidence="3" type="ORF">CLV45_0770</name>
</gene>
<feature type="region of interest" description="Disordered" evidence="1">
    <location>
        <begin position="186"/>
        <end position="212"/>
    </location>
</feature>
<feature type="compositionally biased region" description="Gly residues" evidence="1">
    <location>
        <begin position="192"/>
        <end position="210"/>
    </location>
</feature>
<keyword evidence="2" id="KW-0812">Transmembrane</keyword>
<accession>A0A2M9BN20</accession>
<dbReference type="RefSeq" id="WP_100335073.1">
    <property type="nucleotide sequence ID" value="NZ_PGFA01000001.1"/>
</dbReference>
<organism evidence="3 4">
    <name type="scientific">Hymenobacter chitinivorans DSM 11115</name>
    <dbReference type="NCBI Taxonomy" id="1121954"/>
    <lineage>
        <taxon>Bacteria</taxon>
        <taxon>Pseudomonadati</taxon>
        <taxon>Bacteroidota</taxon>
        <taxon>Cytophagia</taxon>
        <taxon>Cytophagales</taxon>
        <taxon>Hymenobacteraceae</taxon>
        <taxon>Hymenobacter</taxon>
    </lineage>
</organism>
<dbReference type="AlphaFoldDB" id="A0A2M9BN20"/>